<comment type="caution">
    <text evidence="2">The sequence shown here is derived from an EMBL/GenBank/DDBJ whole genome shotgun (WGS) entry which is preliminary data.</text>
</comment>
<dbReference type="Pfam" id="PF08240">
    <property type="entry name" value="ADH_N"/>
    <property type="match status" value="1"/>
</dbReference>
<dbReference type="InterPro" id="IPR052733">
    <property type="entry name" value="Chloroplast_QOR"/>
</dbReference>
<dbReference type="SMART" id="SM00829">
    <property type="entry name" value="PKS_ER"/>
    <property type="match status" value="1"/>
</dbReference>
<dbReference type="PANTHER" id="PTHR44013">
    <property type="entry name" value="ZINC-TYPE ALCOHOL DEHYDROGENASE-LIKE PROTEIN C16A3.02C"/>
    <property type="match status" value="1"/>
</dbReference>
<proteinExistence type="predicted"/>
<dbReference type="Gene3D" id="3.40.50.720">
    <property type="entry name" value="NAD(P)-binding Rossmann-like Domain"/>
    <property type="match status" value="1"/>
</dbReference>
<evidence type="ECO:0000259" key="1">
    <source>
        <dbReference type="SMART" id="SM00829"/>
    </source>
</evidence>
<gene>
    <name evidence="2" type="ORF">ACFPIB_11210</name>
</gene>
<organism evidence="2 3">
    <name type="scientific">Adhaeribacter terreus</name>
    <dbReference type="NCBI Taxonomy" id="529703"/>
    <lineage>
        <taxon>Bacteria</taxon>
        <taxon>Pseudomonadati</taxon>
        <taxon>Bacteroidota</taxon>
        <taxon>Cytophagia</taxon>
        <taxon>Cytophagales</taxon>
        <taxon>Hymenobacteraceae</taxon>
        <taxon>Adhaeribacter</taxon>
    </lineage>
</organism>
<evidence type="ECO:0000313" key="2">
    <source>
        <dbReference type="EMBL" id="MFC5271181.1"/>
    </source>
</evidence>
<dbReference type="PANTHER" id="PTHR44013:SF1">
    <property type="entry name" value="ZINC-TYPE ALCOHOL DEHYDROGENASE-LIKE PROTEIN C16A3.02C"/>
    <property type="match status" value="1"/>
</dbReference>
<dbReference type="InterPro" id="IPR020843">
    <property type="entry name" value="ER"/>
</dbReference>
<dbReference type="SUPFAM" id="SSF50129">
    <property type="entry name" value="GroES-like"/>
    <property type="match status" value="1"/>
</dbReference>
<sequence>MKAMLIRKYGDLDVFEWGEVDPPILKEDEMLVKVYGSSVNPVDASIRKGYLKSFVRLKLPAVLGVDASGEVVKVGKAVRKFSVGDKVYAFMGISNNGGYGEFISIPETFAAKVPDNLDLTEAGVVPGVGMTAYEAFTVHAPVRKGMKVLIIGATGGVGTYAIQIAKHLGAEVTAVCSSEKINLARQLGADQLVDYRSENILNTNERYDVILNCVRGIGFGKLKRLLKPGGKSIVIAGSPLELPLIKLSNLFSSKKTVPFFVKTDGAVLENLSQLIRACHVKLVIDRIYSWKDLPEAHARVEKGGITGKIGIAID</sequence>
<dbReference type="Pfam" id="PF13602">
    <property type="entry name" value="ADH_zinc_N_2"/>
    <property type="match status" value="1"/>
</dbReference>
<dbReference type="Gene3D" id="3.90.180.10">
    <property type="entry name" value="Medium-chain alcohol dehydrogenases, catalytic domain"/>
    <property type="match status" value="1"/>
</dbReference>
<accession>A0ABW0EC47</accession>
<dbReference type="Proteomes" id="UP001596161">
    <property type="component" value="Unassembled WGS sequence"/>
</dbReference>
<dbReference type="EMBL" id="JBHSKT010000006">
    <property type="protein sequence ID" value="MFC5271181.1"/>
    <property type="molecule type" value="Genomic_DNA"/>
</dbReference>
<dbReference type="SUPFAM" id="SSF51735">
    <property type="entry name" value="NAD(P)-binding Rossmann-fold domains"/>
    <property type="match status" value="1"/>
</dbReference>
<keyword evidence="2" id="KW-0560">Oxidoreductase</keyword>
<reference evidence="3" key="1">
    <citation type="journal article" date="2019" name="Int. J. Syst. Evol. Microbiol.">
        <title>The Global Catalogue of Microorganisms (GCM) 10K type strain sequencing project: providing services to taxonomists for standard genome sequencing and annotation.</title>
        <authorList>
            <consortium name="The Broad Institute Genomics Platform"/>
            <consortium name="The Broad Institute Genome Sequencing Center for Infectious Disease"/>
            <person name="Wu L."/>
            <person name="Ma J."/>
        </authorList>
    </citation>
    <scope>NUCLEOTIDE SEQUENCE [LARGE SCALE GENOMIC DNA]</scope>
    <source>
        <strain evidence="3">KACC 12602</strain>
    </source>
</reference>
<dbReference type="CDD" id="cd05289">
    <property type="entry name" value="MDR_like_2"/>
    <property type="match status" value="1"/>
</dbReference>
<dbReference type="EC" id="1.-.-.-" evidence="2"/>
<dbReference type="InterPro" id="IPR011032">
    <property type="entry name" value="GroES-like_sf"/>
</dbReference>
<keyword evidence="3" id="KW-1185">Reference proteome</keyword>
<dbReference type="RefSeq" id="WP_378017548.1">
    <property type="nucleotide sequence ID" value="NZ_JBHSKT010000006.1"/>
</dbReference>
<name>A0ABW0EC47_9BACT</name>
<dbReference type="GO" id="GO:0016491">
    <property type="term" value="F:oxidoreductase activity"/>
    <property type="evidence" value="ECO:0007669"/>
    <property type="project" value="UniProtKB-KW"/>
</dbReference>
<dbReference type="InterPro" id="IPR036291">
    <property type="entry name" value="NAD(P)-bd_dom_sf"/>
</dbReference>
<feature type="domain" description="Enoyl reductase (ER)" evidence="1">
    <location>
        <begin position="10"/>
        <end position="311"/>
    </location>
</feature>
<dbReference type="InterPro" id="IPR013154">
    <property type="entry name" value="ADH-like_N"/>
</dbReference>
<evidence type="ECO:0000313" key="3">
    <source>
        <dbReference type="Proteomes" id="UP001596161"/>
    </source>
</evidence>
<protein>
    <submittedName>
        <fullName evidence="2">NADP-dependent oxidoreductase</fullName>
        <ecNumber evidence="2">1.-.-.-</ecNumber>
    </submittedName>
</protein>